<dbReference type="InterPro" id="IPR025736">
    <property type="entry name" value="PucR_C-HTH_dom"/>
</dbReference>
<gene>
    <name evidence="2" type="ORF">KL86SPO_31687</name>
</gene>
<dbReference type="Pfam" id="PF13556">
    <property type="entry name" value="HTH_30"/>
    <property type="match status" value="1"/>
</dbReference>
<dbReference type="RefSeq" id="WP_075753337.1">
    <property type="nucleotide sequence ID" value="NZ_LT608335.1"/>
</dbReference>
<dbReference type="AlphaFoldDB" id="A0A212LVF8"/>
<evidence type="ECO:0000259" key="1">
    <source>
        <dbReference type="Pfam" id="PF13556"/>
    </source>
</evidence>
<dbReference type="EMBL" id="FMJE01000003">
    <property type="protein sequence ID" value="SCM81508.1"/>
    <property type="molecule type" value="Genomic_DNA"/>
</dbReference>
<dbReference type="InterPro" id="IPR051448">
    <property type="entry name" value="CdaR-like_regulators"/>
</dbReference>
<dbReference type="Gene3D" id="1.10.10.2840">
    <property type="entry name" value="PucR C-terminal helix-turn-helix domain"/>
    <property type="match status" value="1"/>
</dbReference>
<name>A0A212LVF8_9FIRM</name>
<evidence type="ECO:0000313" key="2">
    <source>
        <dbReference type="EMBL" id="SCM81508.1"/>
    </source>
</evidence>
<accession>A0A212LVF8</accession>
<dbReference type="InterPro" id="IPR042070">
    <property type="entry name" value="PucR_C-HTH_sf"/>
</dbReference>
<protein>
    <recommendedName>
        <fullName evidence="1">PucR C-terminal helix-turn-helix domain-containing protein</fullName>
    </recommendedName>
</protein>
<proteinExistence type="predicted"/>
<feature type="domain" description="PucR C-terminal helix-turn-helix" evidence="1">
    <location>
        <begin position="294"/>
        <end position="350"/>
    </location>
</feature>
<sequence length="360" mass="41858">MSDEISRLFQEELEQLEQFKSRCSDEQYQGNALMVHYADMARIFEKNLRSMMKMTKISDSQQLYLQEIQQELEREIEERIKVEEKLAESYKRHRRNQFLLDLAEGHRVFDDSAWNTARQLMLYLPTIFHVFYLRFTGWCGKSLNWTAENAAEVQTDIDAMVDNLNRCQGIVAWEWDEGIGLLHFALPKDTKEQQLAIGTTLKKQLAVRFPRIGIAVGIAGKLGAFDRFAHYCKQARAAAAVGCRLWPGMDVYHYQDGGAYQLLYPLADSQDTEEFIERMIGNLLVFDRENGTDLLPTLEKILQSPNLKVVAEEMYLHHKTIVSRKQRIETILGISLDAFDVRFNISIALHLLRFRENILR</sequence>
<organism evidence="2">
    <name type="scientific">uncultured Sporomusa sp</name>
    <dbReference type="NCBI Taxonomy" id="307249"/>
    <lineage>
        <taxon>Bacteria</taxon>
        <taxon>Bacillati</taxon>
        <taxon>Bacillota</taxon>
        <taxon>Negativicutes</taxon>
        <taxon>Selenomonadales</taxon>
        <taxon>Sporomusaceae</taxon>
        <taxon>Sporomusa</taxon>
        <taxon>environmental samples</taxon>
    </lineage>
</organism>
<dbReference type="PANTHER" id="PTHR33744">
    <property type="entry name" value="CARBOHYDRATE DIACID REGULATOR"/>
    <property type="match status" value="1"/>
</dbReference>
<reference evidence="2" key="1">
    <citation type="submission" date="2016-08" db="EMBL/GenBank/DDBJ databases">
        <authorList>
            <person name="Seilhamer J.J."/>
        </authorList>
    </citation>
    <scope>NUCLEOTIDE SEQUENCE</scope>
    <source>
        <strain evidence="2">86</strain>
    </source>
</reference>
<dbReference type="PANTHER" id="PTHR33744:SF1">
    <property type="entry name" value="DNA-BINDING TRANSCRIPTIONAL ACTIVATOR ADER"/>
    <property type="match status" value="1"/>
</dbReference>